<reference evidence="1" key="1">
    <citation type="journal article" date="2021" name="Mol. Ecol. Resour.">
        <title>Apolygus lucorum genome provides insights into omnivorousness and mesophyll feeding.</title>
        <authorList>
            <person name="Liu Y."/>
            <person name="Liu H."/>
            <person name="Wang H."/>
            <person name="Huang T."/>
            <person name="Liu B."/>
            <person name="Yang B."/>
            <person name="Yin L."/>
            <person name="Li B."/>
            <person name="Zhang Y."/>
            <person name="Zhang S."/>
            <person name="Jiang F."/>
            <person name="Zhang X."/>
            <person name="Ren Y."/>
            <person name="Wang B."/>
            <person name="Wang S."/>
            <person name="Lu Y."/>
            <person name="Wu K."/>
            <person name="Fan W."/>
            <person name="Wang G."/>
        </authorList>
    </citation>
    <scope>NUCLEOTIDE SEQUENCE</scope>
    <source>
        <strain evidence="1">12Hb</strain>
    </source>
</reference>
<keyword evidence="2" id="KW-1185">Reference proteome</keyword>
<dbReference type="AlphaFoldDB" id="A0A8S9XPK1"/>
<proteinExistence type="predicted"/>
<evidence type="ECO:0000313" key="1">
    <source>
        <dbReference type="EMBL" id="KAF6210564.1"/>
    </source>
</evidence>
<dbReference type="Proteomes" id="UP000466442">
    <property type="component" value="Linkage Group LG5"/>
</dbReference>
<evidence type="ECO:0000313" key="2">
    <source>
        <dbReference type="Proteomes" id="UP000466442"/>
    </source>
</evidence>
<gene>
    <name evidence="1" type="ORF">GE061_013670</name>
</gene>
<sequence>MGGGWGGGQWGAVIGWRAGTRRSRERADGEGQAYISPSVPHSSSVFTALSHGSFLPTQIQPEMNSLSSLLNTANNQVCGILRLTDLRVGATYEVLSFHRIRTQFGPTVVANLVPLGGSSSPEGPIRVFLPKRFTEVLTQEEIQKYNSKVTRTISLVYKGIANRQHDLQFI</sequence>
<comment type="caution">
    <text evidence="1">The sequence shown here is derived from an EMBL/GenBank/DDBJ whole genome shotgun (WGS) entry which is preliminary data.</text>
</comment>
<protein>
    <submittedName>
        <fullName evidence="1">Uncharacterized protein</fullName>
    </submittedName>
</protein>
<name>A0A8S9XPK1_APOLU</name>
<organism evidence="1 2">
    <name type="scientific">Apolygus lucorum</name>
    <name type="common">Small green plant bug</name>
    <name type="synonym">Lygocoris lucorum</name>
    <dbReference type="NCBI Taxonomy" id="248454"/>
    <lineage>
        <taxon>Eukaryota</taxon>
        <taxon>Metazoa</taxon>
        <taxon>Ecdysozoa</taxon>
        <taxon>Arthropoda</taxon>
        <taxon>Hexapoda</taxon>
        <taxon>Insecta</taxon>
        <taxon>Pterygota</taxon>
        <taxon>Neoptera</taxon>
        <taxon>Paraneoptera</taxon>
        <taxon>Hemiptera</taxon>
        <taxon>Heteroptera</taxon>
        <taxon>Panheteroptera</taxon>
        <taxon>Cimicomorpha</taxon>
        <taxon>Miridae</taxon>
        <taxon>Mirini</taxon>
        <taxon>Apolygus</taxon>
    </lineage>
</organism>
<accession>A0A8S9XPK1</accession>
<dbReference type="EMBL" id="WIXP02000005">
    <property type="protein sequence ID" value="KAF6210564.1"/>
    <property type="molecule type" value="Genomic_DNA"/>
</dbReference>